<dbReference type="GO" id="GO:0030976">
    <property type="term" value="F:thiamine pyrophosphate binding"/>
    <property type="evidence" value="ECO:0007669"/>
    <property type="project" value="InterPro"/>
</dbReference>
<keyword evidence="6" id="KW-0285">Flavoprotein</keyword>
<comment type="catalytic activity">
    <reaction evidence="10">
        <text>2 pyruvate + H(+) = (2S)-2-acetolactate + CO2</text>
        <dbReference type="Rhea" id="RHEA:25249"/>
        <dbReference type="ChEBI" id="CHEBI:15361"/>
        <dbReference type="ChEBI" id="CHEBI:15378"/>
        <dbReference type="ChEBI" id="CHEBI:16526"/>
        <dbReference type="ChEBI" id="CHEBI:58476"/>
        <dbReference type="EC" id="2.2.1.6"/>
    </reaction>
</comment>
<dbReference type="EC" id="2.2.1.6" evidence="5"/>
<proteinExistence type="inferred from homology"/>
<evidence type="ECO:0000256" key="10">
    <source>
        <dbReference type="ARBA" id="ARBA00048670"/>
    </source>
</evidence>
<dbReference type="AlphaFoldDB" id="A0A848KR31"/>
<comment type="pathway">
    <text evidence="3">Amino-acid biosynthesis; L-valine biosynthesis; L-valine from pyruvate: step 1/4.</text>
</comment>
<dbReference type="UniPathway" id="UPA00049">
    <property type="reaction ID" value="UER00059"/>
</dbReference>
<dbReference type="Pfam" id="PF02775">
    <property type="entry name" value="TPP_enzyme_C"/>
    <property type="match status" value="1"/>
</dbReference>
<dbReference type="GO" id="GO:0005948">
    <property type="term" value="C:acetolactate synthase complex"/>
    <property type="evidence" value="ECO:0007669"/>
    <property type="project" value="TreeGrafter"/>
</dbReference>
<accession>A0A848KR31</accession>
<feature type="domain" description="Thiamine pyrophosphate enzyme N-terminal TPP-binding" evidence="14">
    <location>
        <begin position="10"/>
        <end position="113"/>
    </location>
</feature>
<comment type="caution">
    <text evidence="15">The sequence shown here is derived from an EMBL/GenBank/DDBJ whole genome shotgun (WGS) entry which is preliminary data.</text>
</comment>
<dbReference type="InterPro" id="IPR012001">
    <property type="entry name" value="Thiamin_PyroP_enz_TPP-bd_dom"/>
</dbReference>
<dbReference type="InterPro" id="IPR000399">
    <property type="entry name" value="TPP-bd_CS"/>
</dbReference>
<dbReference type="UniPathway" id="UPA00047">
    <property type="reaction ID" value="UER00055"/>
</dbReference>
<dbReference type="InterPro" id="IPR029061">
    <property type="entry name" value="THDP-binding"/>
</dbReference>
<dbReference type="GO" id="GO:0000287">
    <property type="term" value="F:magnesium ion binding"/>
    <property type="evidence" value="ECO:0007669"/>
    <property type="project" value="InterPro"/>
</dbReference>
<comment type="cofactor">
    <cofactor evidence="1">
        <name>thiamine diphosphate</name>
        <dbReference type="ChEBI" id="CHEBI:58937"/>
    </cofactor>
</comment>
<reference evidence="15 16" key="1">
    <citation type="submission" date="2020-04" db="EMBL/GenBank/DDBJ databases">
        <title>Gordonia sp. nov. TBRC 11910.</title>
        <authorList>
            <person name="Suriyachadkun C."/>
        </authorList>
    </citation>
    <scope>NUCLEOTIDE SEQUENCE [LARGE SCALE GENOMIC DNA]</scope>
    <source>
        <strain evidence="15 16">TBRC 11910</strain>
    </source>
</reference>
<evidence type="ECO:0000259" key="12">
    <source>
        <dbReference type="Pfam" id="PF00205"/>
    </source>
</evidence>
<keyword evidence="16" id="KW-1185">Reference proteome</keyword>
<dbReference type="InterPro" id="IPR011766">
    <property type="entry name" value="TPP_enzyme_TPP-bd"/>
</dbReference>
<comment type="pathway">
    <text evidence="2">Amino-acid biosynthesis; L-isoleucine biosynthesis; L-isoleucine from 2-oxobutanoate: step 1/4.</text>
</comment>
<dbReference type="GO" id="GO:0009097">
    <property type="term" value="P:isoleucine biosynthetic process"/>
    <property type="evidence" value="ECO:0007669"/>
    <property type="project" value="UniProtKB-UniPathway"/>
</dbReference>
<dbReference type="InterPro" id="IPR029035">
    <property type="entry name" value="DHS-like_NAD/FAD-binding_dom"/>
</dbReference>
<evidence type="ECO:0000256" key="9">
    <source>
        <dbReference type="ARBA" id="ARBA00023304"/>
    </source>
</evidence>
<sequence length="535" mass="54933">MSATQTDHRNGGAAIVESIAAHGIDVIFGIPGTHNLELYRHLRSSGIRAITPRHEQGAGYAAEAYSRVTGRPSVVITTSGPGLTNALTAAATAWAESQPMLIVSPGPEVGTEGTDIGRLHETKSTSKAADALVEWSRRVTTADEAADAVTDAFEFFATGRPRPVHIEVPLDVLEQPWTGVARVAPTPPPPVAGADDIARAAGLLAAARTPLIVAGGGAVDAAPQVRRLAELLDAPVATTCNGKGVLDESHPLAVGASVRLPALHAAAAASDGLLVVGSELGDSDLWEGRIQGAVTIRLDIEEGQLQKNSAADVALLGDAAATLEVLCDAIESGTRAPVEPSGRAGALRAECAAQARADAGVYADINQAVRAALPADGILTGDSSQVTYLGSVHFFDVPAPRRFCYTAGFATLGYGLPAGIGALLAEPARPVVTVLGDGAFMFSVQELITAVELRLTLPIVVVDSGGYAEIKGQEAIRAIEPIGVDLAVPDFAAMAIAFGANGVRLTEPTDLTEAVRVALAADGPTLIHLDIRALI</sequence>
<organism evidence="15 16">
    <name type="scientific">Gordonia asplenii</name>
    <dbReference type="NCBI Taxonomy" id="2725283"/>
    <lineage>
        <taxon>Bacteria</taxon>
        <taxon>Bacillati</taxon>
        <taxon>Actinomycetota</taxon>
        <taxon>Actinomycetes</taxon>
        <taxon>Mycobacteriales</taxon>
        <taxon>Gordoniaceae</taxon>
        <taxon>Gordonia</taxon>
    </lineage>
</organism>
<evidence type="ECO:0000313" key="15">
    <source>
        <dbReference type="EMBL" id="NMO00387.1"/>
    </source>
</evidence>
<name>A0A848KR31_9ACTN</name>
<evidence type="ECO:0000256" key="2">
    <source>
        <dbReference type="ARBA" id="ARBA00004974"/>
    </source>
</evidence>
<dbReference type="Proteomes" id="UP000550729">
    <property type="component" value="Unassembled WGS sequence"/>
</dbReference>
<dbReference type="GO" id="GO:0050660">
    <property type="term" value="F:flavin adenine dinucleotide binding"/>
    <property type="evidence" value="ECO:0007669"/>
    <property type="project" value="TreeGrafter"/>
</dbReference>
<evidence type="ECO:0000256" key="3">
    <source>
        <dbReference type="ARBA" id="ARBA00005025"/>
    </source>
</evidence>
<dbReference type="PANTHER" id="PTHR18968">
    <property type="entry name" value="THIAMINE PYROPHOSPHATE ENZYMES"/>
    <property type="match status" value="1"/>
</dbReference>
<dbReference type="Pfam" id="PF02776">
    <property type="entry name" value="TPP_enzyme_N"/>
    <property type="match status" value="1"/>
</dbReference>
<evidence type="ECO:0000259" key="13">
    <source>
        <dbReference type="Pfam" id="PF02775"/>
    </source>
</evidence>
<evidence type="ECO:0000256" key="11">
    <source>
        <dbReference type="RuleBase" id="RU362132"/>
    </source>
</evidence>
<protein>
    <recommendedName>
        <fullName evidence="5">acetolactate synthase</fullName>
        <ecNumber evidence="5">2.2.1.6</ecNumber>
    </recommendedName>
</protein>
<dbReference type="Gene3D" id="3.40.50.970">
    <property type="match status" value="2"/>
</dbReference>
<evidence type="ECO:0000256" key="8">
    <source>
        <dbReference type="ARBA" id="ARBA00023052"/>
    </source>
</evidence>
<dbReference type="PANTHER" id="PTHR18968:SF13">
    <property type="entry name" value="ACETOLACTATE SYNTHASE CATALYTIC SUBUNIT, MITOCHONDRIAL"/>
    <property type="match status" value="1"/>
</dbReference>
<gene>
    <name evidence="15" type="ORF">HH308_04065</name>
</gene>
<dbReference type="PROSITE" id="PS00187">
    <property type="entry name" value="TPP_ENZYMES"/>
    <property type="match status" value="1"/>
</dbReference>
<evidence type="ECO:0000259" key="14">
    <source>
        <dbReference type="Pfam" id="PF02776"/>
    </source>
</evidence>
<evidence type="ECO:0000256" key="5">
    <source>
        <dbReference type="ARBA" id="ARBA00013145"/>
    </source>
</evidence>
<evidence type="ECO:0000256" key="4">
    <source>
        <dbReference type="ARBA" id="ARBA00007812"/>
    </source>
</evidence>
<dbReference type="GO" id="GO:0009099">
    <property type="term" value="P:L-valine biosynthetic process"/>
    <property type="evidence" value="ECO:0007669"/>
    <property type="project" value="UniProtKB-UniPathway"/>
</dbReference>
<dbReference type="SUPFAM" id="SSF52518">
    <property type="entry name" value="Thiamin diphosphate-binding fold (THDP-binding)"/>
    <property type="match status" value="2"/>
</dbReference>
<comment type="similarity">
    <text evidence="4 11">Belongs to the TPP enzyme family.</text>
</comment>
<dbReference type="SUPFAM" id="SSF52467">
    <property type="entry name" value="DHS-like NAD/FAD-binding domain"/>
    <property type="match status" value="1"/>
</dbReference>
<dbReference type="InterPro" id="IPR045229">
    <property type="entry name" value="TPP_enz"/>
</dbReference>
<dbReference type="Gene3D" id="3.40.50.1220">
    <property type="entry name" value="TPP-binding domain"/>
    <property type="match status" value="1"/>
</dbReference>
<dbReference type="EMBL" id="JABBNB010000003">
    <property type="protein sequence ID" value="NMO00387.1"/>
    <property type="molecule type" value="Genomic_DNA"/>
</dbReference>
<keyword evidence="8 11" id="KW-0786">Thiamine pyrophosphate</keyword>
<dbReference type="InterPro" id="IPR012000">
    <property type="entry name" value="Thiamin_PyroP_enz_cen_dom"/>
</dbReference>
<evidence type="ECO:0000256" key="1">
    <source>
        <dbReference type="ARBA" id="ARBA00001964"/>
    </source>
</evidence>
<evidence type="ECO:0000256" key="6">
    <source>
        <dbReference type="ARBA" id="ARBA00022630"/>
    </source>
</evidence>
<dbReference type="RefSeq" id="WP_170192888.1">
    <property type="nucleotide sequence ID" value="NZ_JABBNB010000003.1"/>
</dbReference>
<dbReference type="GO" id="GO:0003984">
    <property type="term" value="F:acetolactate synthase activity"/>
    <property type="evidence" value="ECO:0007669"/>
    <property type="project" value="UniProtKB-EC"/>
</dbReference>
<evidence type="ECO:0000313" key="16">
    <source>
        <dbReference type="Proteomes" id="UP000550729"/>
    </source>
</evidence>
<dbReference type="CDD" id="cd07035">
    <property type="entry name" value="TPP_PYR_POX_like"/>
    <property type="match status" value="1"/>
</dbReference>
<evidence type="ECO:0000256" key="7">
    <source>
        <dbReference type="ARBA" id="ARBA00022827"/>
    </source>
</evidence>
<dbReference type="Pfam" id="PF00205">
    <property type="entry name" value="TPP_enzyme_M"/>
    <property type="match status" value="1"/>
</dbReference>
<feature type="domain" description="Thiamine pyrophosphate enzyme TPP-binding" evidence="13">
    <location>
        <begin position="393"/>
        <end position="528"/>
    </location>
</feature>
<keyword evidence="7" id="KW-0274">FAD</keyword>
<feature type="domain" description="Thiamine pyrophosphate enzyme central" evidence="12">
    <location>
        <begin position="197"/>
        <end position="326"/>
    </location>
</feature>
<dbReference type="CDD" id="cd00568">
    <property type="entry name" value="TPP_enzymes"/>
    <property type="match status" value="1"/>
</dbReference>
<keyword evidence="9" id="KW-0100">Branched-chain amino acid biosynthesis</keyword>
<keyword evidence="9" id="KW-0028">Amino-acid biosynthesis</keyword>